<evidence type="ECO:0000313" key="3">
    <source>
        <dbReference type="EMBL" id="KAK5094145.1"/>
    </source>
</evidence>
<feature type="region of interest" description="Disordered" evidence="2">
    <location>
        <begin position="1"/>
        <end position="29"/>
    </location>
</feature>
<name>A0ABR0KE00_9EURO</name>
<keyword evidence="4" id="KW-1185">Reference proteome</keyword>
<dbReference type="PANTHER" id="PTHR12755:SF3">
    <property type="entry name" value="POLYNUCLEOTIDE 5'-HYDROXYL-KINASE NOL9"/>
    <property type="match status" value="1"/>
</dbReference>
<gene>
    <name evidence="3" type="primary">GRC3</name>
    <name evidence="3" type="ORF">LTR24_003750</name>
</gene>
<protein>
    <submittedName>
        <fullName evidence="3">Polynucleotide 5'-hydroxyl-kinase grc3</fullName>
    </submittedName>
</protein>
<dbReference type="InterPro" id="IPR045116">
    <property type="entry name" value="Clp1/Grc3"/>
</dbReference>
<dbReference type="PANTHER" id="PTHR12755">
    <property type="entry name" value="CLEAVAGE/POLYADENYLATION FACTOR IA SUBUNIT CLP1P"/>
    <property type="match status" value="1"/>
</dbReference>
<sequence>MSTGPRESAFAKRRRLNDGTSAPTSDSDLSVATTVVKKTKAKKHAEEARIDAVRAVSNHADVETLHEGVPESSNNNSFQPLASANEVKFTGSREIESLDDGTVKVRLSQSQSCYLYGIAKLWVRDGSVSVHGATLTESISTYTLFAPVSDAPTPIVAQSKIAEFQLESVAHADSAVPSPSNVPGKFGRAVGSSLSFRVLDHDDEYEYSGTQGIRYSSFPSTNGTSHTPTVPIKVAATPASRILICGNRSGDTSAYCVSLINKSLSDSFKQQGTLRNGVAFLDLDYSSPAFVCPALDSTSSNRLVASHYIGSDEQSNVKAPNQAIIEYLMKVDRSSGDLPWVIRTGAWLATASTHELVQLYKTLAPHLVVCIDSSKSSPHYDAATTLTQTEPTKFAHIPCLRSTSSSSLSQHRNALQSHFRLCGYVEDVPLWYEGWMPIGARQLLLLTIGRERELSFVSISGGVLRYEDILEALEGALVTLIAARFGTKAPSDAARMDLRNIDDPEESRHLGLAHVEGIDELAGSLRLNTPVVVRQIQECLDAGFEIGVVLRKPGPSGRFGRQLLFE</sequence>
<comment type="caution">
    <text evidence="3">The sequence shown here is derived from an EMBL/GenBank/DDBJ whole genome shotgun (WGS) entry which is preliminary data.</text>
</comment>
<evidence type="ECO:0000313" key="4">
    <source>
        <dbReference type="Proteomes" id="UP001345013"/>
    </source>
</evidence>
<proteinExistence type="inferred from homology"/>
<dbReference type="InterPro" id="IPR027417">
    <property type="entry name" value="P-loop_NTPase"/>
</dbReference>
<accession>A0ABR0KE00</accession>
<evidence type="ECO:0000256" key="1">
    <source>
        <dbReference type="ARBA" id="ARBA00011003"/>
    </source>
</evidence>
<evidence type="ECO:0000256" key="2">
    <source>
        <dbReference type="SAM" id="MobiDB-lite"/>
    </source>
</evidence>
<dbReference type="EMBL" id="JAVRRG010000036">
    <property type="protein sequence ID" value="KAK5094145.1"/>
    <property type="molecule type" value="Genomic_DNA"/>
</dbReference>
<feature type="compositionally biased region" description="Polar residues" evidence="2">
    <location>
        <begin position="18"/>
        <end position="29"/>
    </location>
</feature>
<dbReference type="Gene3D" id="3.40.50.300">
    <property type="entry name" value="P-loop containing nucleotide triphosphate hydrolases"/>
    <property type="match status" value="1"/>
</dbReference>
<dbReference type="Proteomes" id="UP001345013">
    <property type="component" value="Unassembled WGS sequence"/>
</dbReference>
<comment type="similarity">
    <text evidence="1">Belongs to the Clp1 family. NOL9/GRC3 subfamily.</text>
</comment>
<reference evidence="3 4" key="1">
    <citation type="submission" date="2023-08" db="EMBL/GenBank/DDBJ databases">
        <title>Black Yeasts Isolated from many extreme environments.</title>
        <authorList>
            <person name="Coleine C."/>
            <person name="Stajich J.E."/>
            <person name="Selbmann L."/>
        </authorList>
    </citation>
    <scope>NUCLEOTIDE SEQUENCE [LARGE SCALE GENOMIC DNA]</scope>
    <source>
        <strain evidence="3 4">CCFEE 5885</strain>
    </source>
</reference>
<organism evidence="3 4">
    <name type="scientific">Lithohypha guttulata</name>
    <dbReference type="NCBI Taxonomy" id="1690604"/>
    <lineage>
        <taxon>Eukaryota</taxon>
        <taxon>Fungi</taxon>
        <taxon>Dikarya</taxon>
        <taxon>Ascomycota</taxon>
        <taxon>Pezizomycotina</taxon>
        <taxon>Eurotiomycetes</taxon>
        <taxon>Chaetothyriomycetidae</taxon>
        <taxon>Chaetothyriales</taxon>
        <taxon>Trichomeriaceae</taxon>
        <taxon>Lithohypha</taxon>
    </lineage>
</organism>